<gene>
    <name evidence="5" type="ORF">DFR29_109145</name>
</gene>
<keyword evidence="1 3" id="KW-0732">Signal</keyword>
<dbReference type="CDD" id="cd04818">
    <property type="entry name" value="PA_subtilisin_1"/>
    <property type="match status" value="1"/>
</dbReference>
<dbReference type="InterPro" id="IPR003137">
    <property type="entry name" value="PA_domain"/>
</dbReference>
<dbReference type="EMBL" id="SNZH01000009">
    <property type="protein sequence ID" value="TDR42089.1"/>
    <property type="molecule type" value="Genomic_DNA"/>
</dbReference>
<reference evidence="5 6" key="1">
    <citation type="submission" date="2019-03" db="EMBL/GenBank/DDBJ databases">
        <title>Genomic Encyclopedia of Type Strains, Phase IV (KMG-IV): sequencing the most valuable type-strain genomes for metagenomic binning, comparative biology and taxonomic classification.</title>
        <authorList>
            <person name="Goeker M."/>
        </authorList>
    </citation>
    <scope>NUCLEOTIDE SEQUENCE [LARGE SCALE GENOMIC DNA]</scope>
    <source>
        <strain evidence="5 6">DSM 21667</strain>
    </source>
</reference>
<organism evidence="5 6">
    <name type="scientific">Tahibacter aquaticus</name>
    <dbReference type="NCBI Taxonomy" id="520092"/>
    <lineage>
        <taxon>Bacteria</taxon>
        <taxon>Pseudomonadati</taxon>
        <taxon>Pseudomonadota</taxon>
        <taxon>Gammaproteobacteria</taxon>
        <taxon>Lysobacterales</taxon>
        <taxon>Rhodanobacteraceae</taxon>
        <taxon>Tahibacter</taxon>
    </lineage>
</organism>
<keyword evidence="2" id="KW-0325">Glycoprotein</keyword>
<dbReference type="Pfam" id="PF02225">
    <property type="entry name" value="PA"/>
    <property type="match status" value="1"/>
</dbReference>
<feature type="domain" description="PA" evidence="4">
    <location>
        <begin position="290"/>
        <end position="384"/>
    </location>
</feature>
<feature type="chain" id="PRO_5020203918" evidence="3">
    <location>
        <begin position="24"/>
        <end position="486"/>
    </location>
</feature>
<keyword evidence="6" id="KW-1185">Reference proteome</keyword>
<evidence type="ECO:0000313" key="6">
    <source>
        <dbReference type="Proteomes" id="UP000295293"/>
    </source>
</evidence>
<evidence type="ECO:0000259" key="4">
    <source>
        <dbReference type="Pfam" id="PF02225"/>
    </source>
</evidence>
<name>A0A4V3DLZ7_9GAMM</name>
<evidence type="ECO:0000256" key="1">
    <source>
        <dbReference type="ARBA" id="ARBA00022729"/>
    </source>
</evidence>
<protein>
    <submittedName>
        <fullName evidence="5">PA domain-containing protein</fullName>
    </submittedName>
</protein>
<sequence length="486" mass="51164">MIANGLRRWAVLMLLCAALQAHAGANFVIVAGQGFDDDTPADPVAGNPGTTLGAQRQYVFQKATDQWGAVLNSIVPIRVEASMEPDQCSGNSAVLGSGFPLSLYADFAPEALADTWYVIAQANAMAFGDLDPTHNDITISMNSDIDNGCLTGTTGWWYGVDAAVPVPGDKIPLLPLVVKRLAHGLGFISLTDPSSGEFCCDDNQRPDVWSWYMRDAATGKRWVEMDGSERFDSASNDPNLTWVGKNANRMQGAYLGAALLLTVNSPAAIAGSNPVAMPDFGPGLPKSGITGSLVLVTDGDTSGGGTINDACQPLTNAAQVTGKIALVERGACQFVIKVKNAQNAGARAVIVQNNVDPDLPPLGGTDPTITIATVGITQALGTSLRANLAGGVNLTVGDPTKLAGTQGGFLRLNAPNPANFKLVNSMFTADMFPNLLMQENRYISRRMLTGFDITLDLLKDIGWSTNPDQIVHADGFDANPCPFVVP</sequence>
<dbReference type="PANTHER" id="PTHR22702:SF1">
    <property type="entry name" value="PROTEASE-ASSOCIATED DOMAIN-CONTAINING PROTEIN 1"/>
    <property type="match status" value="1"/>
</dbReference>
<dbReference type="Gene3D" id="3.50.30.30">
    <property type="match status" value="1"/>
</dbReference>
<dbReference type="Proteomes" id="UP000295293">
    <property type="component" value="Unassembled WGS sequence"/>
</dbReference>
<evidence type="ECO:0000256" key="2">
    <source>
        <dbReference type="ARBA" id="ARBA00023180"/>
    </source>
</evidence>
<dbReference type="SUPFAM" id="SSF52025">
    <property type="entry name" value="PA domain"/>
    <property type="match status" value="1"/>
</dbReference>
<evidence type="ECO:0000256" key="3">
    <source>
        <dbReference type="SAM" id="SignalP"/>
    </source>
</evidence>
<accession>A0A4V3DLZ7</accession>
<proteinExistence type="predicted"/>
<dbReference type="InterPro" id="IPR046450">
    <property type="entry name" value="PA_dom_sf"/>
</dbReference>
<dbReference type="PANTHER" id="PTHR22702">
    <property type="entry name" value="PROTEASE-ASSOCIATED DOMAIN-CONTAINING PROTEIN"/>
    <property type="match status" value="1"/>
</dbReference>
<dbReference type="AlphaFoldDB" id="A0A4V3DLZ7"/>
<evidence type="ECO:0000313" key="5">
    <source>
        <dbReference type="EMBL" id="TDR42089.1"/>
    </source>
</evidence>
<comment type="caution">
    <text evidence="5">The sequence shown here is derived from an EMBL/GenBank/DDBJ whole genome shotgun (WGS) entry which is preliminary data.</text>
</comment>
<feature type="signal peptide" evidence="3">
    <location>
        <begin position="1"/>
        <end position="23"/>
    </location>
</feature>